<dbReference type="Gene3D" id="1.10.8.10">
    <property type="entry name" value="DNA helicase RuvA subunit, C-terminal domain"/>
    <property type="match status" value="1"/>
</dbReference>
<dbReference type="InterPro" id="IPR002715">
    <property type="entry name" value="Nas_poly-pep-assoc_cplx_dom"/>
</dbReference>
<dbReference type="Proteomes" id="UP000219453">
    <property type="component" value="Unassembled WGS sequence"/>
</dbReference>
<dbReference type="Pfam" id="PF14555">
    <property type="entry name" value="UBA_4"/>
    <property type="match status" value="1"/>
</dbReference>
<dbReference type="SUPFAM" id="SSF46934">
    <property type="entry name" value="UBA-like"/>
    <property type="match status" value="1"/>
</dbReference>
<evidence type="ECO:0000256" key="5">
    <source>
        <dbReference type="NCBIfam" id="TIGR00264"/>
    </source>
</evidence>
<dbReference type="InterPro" id="IPR038187">
    <property type="entry name" value="NAC_A/B_dom_sf"/>
</dbReference>
<dbReference type="GO" id="GO:0003723">
    <property type="term" value="F:RNA binding"/>
    <property type="evidence" value="ECO:0007669"/>
    <property type="project" value="UniProtKB-UniRule"/>
</dbReference>
<comment type="similarity">
    <text evidence="4">Belongs to the NAC-alpha family.</text>
</comment>
<evidence type="ECO:0000256" key="4">
    <source>
        <dbReference type="HAMAP-Rule" id="MF_00814"/>
    </source>
</evidence>
<evidence type="ECO:0000259" key="7">
    <source>
        <dbReference type="PROSITE" id="PS51151"/>
    </source>
</evidence>
<dbReference type="OrthoDB" id="53273at2157"/>
<evidence type="ECO:0000256" key="6">
    <source>
        <dbReference type="SAM" id="MobiDB-lite"/>
    </source>
</evidence>
<evidence type="ECO:0000313" key="9">
    <source>
        <dbReference type="Proteomes" id="UP000219453"/>
    </source>
</evidence>
<evidence type="ECO:0000313" key="8">
    <source>
        <dbReference type="EMBL" id="SNZ12848.1"/>
    </source>
</evidence>
<comment type="subunit">
    <text evidence="4">Homodimer. Interacts with the ribosome. Binds ribosomal RNA.</text>
</comment>
<keyword evidence="9" id="KW-1185">Reference proteome</keyword>
<feature type="region of interest" description="Disordered" evidence="6">
    <location>
        <begin position="59"/>
        <end position="129"/>
    </location>
</feature>
<evidence type="ECO:0000256" key="1">
    <source>
        <dbReference type="ARBA" id="ARBA00022448"/>
    </source>
</evidence>
<dbReference type="Gene3D" id="2.20.70.30">
    <property type="entry name" value="Nascent polypeptide-associated complex domain"/>
    <property type="match status" value="1"/>
</dbReference>
<dbReference type="InterPro" id="IPR005231">
    <property type="entry name" value="NAC_arc"/>
</dbReference>
<evidence type="ECO:0000256" key="3">
    <source>
        <dbReference type="ARBA" id="ARBA00022927"/>
    </source>
</evidence>
<name>A0A285NUE4_NATPI</name>
<reference evidence="8 9" key="1">
    <citation type="submission" date="2017-09" db="EMBL/GenBank/DDBJ databases">
        <authorList>
            <person name="Ehlers B."/>
            <person name="Leendertz F.H."/>
        </authorList>
    </citation>
    <scope>NUCLEOTIDE SEQUENCE [LARGE SCALE GENOMIC DNA]</scope>
    <source>
        <strain evidence="8 9">DSM 27208</strain>
    </source>
</reference>
<protein>
    <recommendedName>
        <fullName evidence="4 5">Nascent polypeptide-associated complex protein</fullName>
    </recommendedName>
</protein>
<dbReference type="HAMAP" id="MF_00814">
    <property type="entry name" value="NAC_arch"/>
    <property type="match status" value="1"/>
</dbReference>
<feature type="compositionally biased region" description="Acidic residues" evidence="6">
    <location>
        <begin position="81"/>
        <end position="97"/>
    </location>
</feature>
<proteinExistence type="inferred from homology"/>
<dbReference type="NCBIfam" id="TIGR00264">
    <property type="entry name" value="archaeal-type nascent polypeptide-associated complex protein"/>
    <property type="match status" value="1"/>
</dbReference>
<keyword evidence="2 4" id="KW-0694">RNA-binding</keyword>
<dbReference type="InterPro" id="IPR009060">
    <property type="entry name" value="UBA-like_sf"/>
</dbReference>
<gene>
    <name evidence="4" type="primary">nac</name>
    <name evidence="8" type="ORF">SAMN06269185_1955</name>
</gene>
<comment type="function">
    <text evidence="4">Contacts the emerging nascent chain on the ribosome.</text>
</comment>
<dbReference type="EMBL" id="OBEJ01000002">
    <property type="protein sequence ID" value="SNZ12848.1"/>
    <property type="molecule type" value="Genomic_DNA"/>
</dbReference>
<dbReference type="AlphaFoldDB" id="A0A285NUE4"/>
<feature type="domain" description="NAC-A/B" evidence="7">
    <location>
        <begin position="9"/>
        <end position="76"/>
    </location>
</feature>
<keyword evidence="1 4" id="KW-0813">Transport</keyword>
<keyword evidence="3 4" id="KW-0653">Protein transport</keyword>
<sequence>MFGGGGGGGMDPRKMKQMMEQMGVDMEELDANRVVIETDDADLVFEDVDVNKIDARGQETYQVVGSPEEREAGSASGAADADADAEESDGIPDDDIEIVSMRTGASEDAAREALEENDGDLAAAVDQLE</sequence>
<dbReference type="RefSeq" id="WP_097008872.1">
    <property type="nucleotide sequence ID" value="NZ_OBEJ01000002.1"/>
</dbReference>
<dbReference type="PROSITE" id="PS51151">
    <property type="entry name" value="NAC_AB"/>
    <property type="match status" value="1"/>
</dbReference>
<dbReference type="Pfam" id="PF01849">
    <property type="entry name" value="NAC"/>
    <property type="match status" value="1"/>
</dbReference>
<dbReference type="SMART" id="SM01407">
    <property type="entry name" value="NAC"/>
    <property type="match status" value="1"/>
</dbReference>
<accession>A0A285NUE4</accession>
<evidence type="ECO:0000256" key="2">
    <source>
        <dbReference type="ARBA" id="ARBA00022884"/>
    </source>
</evidence>
<dbReference type="GO" id="GO:0015031">
    <property type="term" value="P:protein transport"/>
    <property type="evidence" value="ECO:0007669"/>
    <property type="project" value="UniProtKB-UniRule"/>
</dbReference>
<organism evidence="8 9">
    <name type="scientific">Natronoarchaeum philippinense</name>
    <dbReference type="NCBI Taxonomy" id="558529"/>
    <lineage>
        <taxon>Archaea</taxon>
        <taxon>Methanobacteriati</taxon>
        <taxon>Methanobacteriota</taxon>
        <taxon>Stenosarchaea group</taxon>
        <taxon>Halobacteria</taxon>
        <taxon>Halobacteriales</taxon>
        <taxon>Natronoarchaeaceae</taxon>
    </lineage>
</organism>